<dbReference type="GeneID" id="77468089"/>
<keyword evidence="10" id="KW-1185">Reference proteome</keyword>
<dbReference type="EMBL" id="CP028103">
    <property type="protein sequence ID" value="AVQ31309.1"/>
    <property type="molecule type" value="Genomic_DNA"/>
</dbReference>
<dbReference type="Gene3D" id="3.40.1360.10">
    <property type="match status" value="1"/>
</dbReference>
<dbReference type="Gene3D" id="6.10.250.240">
    <property type="match status" value="1"/>
</dbReference>
<evidence type="ECO:0000259" key="8">
    <source>
        <dbReference type="PROSITE" id="PS50880"/>
    </source>
</evidence>
<keyword evidence="4 7" id="KW-0862">Zinc</keyword>
<feature type="domain" description="Toprim" evidence="8">
    <location>
        <begin position="79"/>
        <end position="174"/>
    </location>
</feature>
<comment type="similarity">
    <text evidence="7">Belongs to the RecR family.</text>
</comment>
<dbReference type="InterPro" id="IPR034137">
    <property type="entry name" value="TOPRIM_RecR"/>
</dbReference>
<evidence type="ECO:0000256" key="4">
    <source>
        <dbReference type="ARBA" id="ARBA00022833"/>
    </source>
</evidence>
<organism evidence="9 10">
    <name type="scientific">Fusobacterium varium ATCC 27725</name>
    <dbReference type="NCBI Taxonomy" id="469618"/>
    <lineage>
        <taxon>Bacteria</taxon>
        <taxon>Fusobacteriati</taxon>
        <taxon>Fusobacteriota</taxon>
        <taxon>Fusobacteriia</taxon>
        <taxon>Fusobacteriales</taxon>
        <taxon>Fusobacteriaceae</taxon>
        <taxon>Fusobacterium</taxon>
    </lineage>
</organism>
<dbReference type="Pfam" id="PF21175">
    <property type="entry name" value="RecR_C"/>
    <property type="match status" value="1"/>
</dbReference>
<dbReference type="InterPro" id="IPR000093">
    <property type="entry name" value="DNA_Rcmb_RecR"/>
</dbReference>
<keyword evidence="5 7" id="KW-0233">DNA recombination</keyword>
<dbReference type="Gene3D" id="1.10.8.420">
    <property type="entry name" value="RecR Domain 1"/>
    <property type="match status" value="1"/>
</dbReference>
<keyword evidence="6 7" id="KW-0234">DNA repair</keyword>
<dbReference type="SMART" id="SM00493">
    <property type="entry name" value="TOPRIM"/>
    <property type="match status" value="1"/>
</dbReference>
<dbReference type="Pfam" id="PF21176">
    <property type="entry name" value="RecR_HhH"/>
    <property type="match status" value="1"/>
</dbReference>
<dbReference type="Pfam" id="PF02132">
    <property type="entry name" value="RecR_ZnF"/>
    <property type="match status" value="1"/>
</dbReference>
<reference evidence="10" key="1">
    <citation type="journal article" date="2018" name="MSphere">
        <title>Fusobacterium Genomics Using MinION and Illumina Sequencing Enables Genome Completion and Correction.</title>
        <authorList>
            <person name="Todd S.M."/>
            <person name="Settlage R.E."/>
            <person name="Lahmers K.K."/>
            <person name="Slade D.J."/>
        </authorList>
    </citation>
    <scope>NUCLEOTIDE SEQUENCE [LARGE SCALE GENOMIC DNA]</scope>
    <source>
        <strain evidence="10">ATCC 27725</strain>
    </source>
</reference>
<dbReference type="InterPro" id="IPR015967">
    <property type="entry name" value="Rcmb_RecR_Znf"/>
</dbReference>
<keyword evidence="2 7" id="KW-0227">DNA damage</keyword>
<comment type="function">
    <text evidence="7">May play a role in DNA repair. It seems to be involved in an RecBC-independent recombinational process of DNA repair. It may act with RecF and RecO.</text>
</comment>
<name>A0ABM6U4P9_FUSVA</name>
<dbReference type="Pfam" id="PF13662">
    <property type="entry name" value="Toprim_4"/>
    <property type="match status" value="1"/>
</dbReference>
<dbReference type="Proteomes" id="UP000241238">
    <property type="component" value="Chromosome"/>
</dbReference>
<evidence type="ECO:0000256" key="1">
    <source>
        <dbReference type="ARBA" id="ARBA00022723"/>
    </source>
</evidence>
<dbReference type="CDD" id="cd01025">
    <property type="entry name" value="TOPRIM_recR"/>
    <property type="match status" value="1"/>
</dbReference>
<evidence type="ECO:0000313" key="9">
    <source>
        <dbReference type="EMBL" id="AVQ31309.1"/>
    </source>
</evidence>
<dbReference type="PROSITE" id="PS50880">
    <property type="entry name" value="TOPRIM"/>
    <property type="match status" value="1"/>
</dbReference>
<dbReference type="SUPFAM" id="SSF111304">
    <property type="entry name" value="Recombination protein RecR"/>
    <property type="match status" value="1"/>
</dbReference>
<evidence type="ECO:0000256" key="5">
    <source>
        <dbReference type="ARBA" id="ARBA00023172"/>
    </source>
</evidence>
<keyword evidence="3 7" id="KW-0863">Zinc-finger</keyword>
<dbReference type="NCBIfam" id="TIGR00615">
    <property type="entry name" value="recR"/>
    <property type="match status" value="1"/>
</dbReference>
<sequence>MATKSLERLIDEFNKLPGIGRKSATRLAFHILEMSEEQVEKFSEAMKEVKKTIKKCPVCGDFCENDLCNICADETRDKEIVCVVEDSRDIISFEKTGKYNGTYHVLNGKIAPLNGMTPDKLNIKSLLERVAATDISEVILALNPDLEGETTSLYLTKLLKPFGVKITKIASGIPIGGNIEFADTATISKALDGRHEV</sequence>
<evidence type="ECO:0000256" key="2">
    <source>
        <dbReference type="ARBA" id="ARBA00022763"/>
    </source>
</evidence>
<dbReference type="HAMAP" id="MF_00017">
    <property type="entry name" value="RecR"/>
    <property type="match status" value="1"/>
</dbReference>
<dbReference type="PANTHER" id="PTHR30446">
    <property type="entry name" value="RECOMBINATION PROTEIN RECR"/>
    <property type="match status" value="1"/>
</dbReference>
<dbReference type="PROSITE" id="PS01300">
    <property type="entry name" value="RECR"/>
    <property type="match status" value="1"/>
</dbReference>
<dbReference type="RefSeq" id="WP_005947239.1">
    <property type="nucleotide sequence ID" value="NZ_CP028103.1"/>
</dbReference>
<accession>A0ABM6U4P9</accession>
<dbReference type="InterPro" id="IPR006171">
    <property type="entry name" value="TOPRIM_dom"/>
</dbReference>
<gene>
    <name evidence="7" type="primary">recR</name>
    <name evidence="9" type="ORF">C4N18_08795</name>
</gene>
<dbReference type="InterPro" id="IPR023627">
    <property type="entry name" value="Rcmb_RecR"/>
</dbReference>
<evidence type="ECO:0000256" key="7">
    <source>
        <dbReference type="HAMAP-Rule" id="MF_00017"/>
    </source>
</evidence>
<keyword evidence="1 7" id="KW-0479">Metal-binding</keyword>
<feature type="zinc finger region" description="C4-type" evidence="7">
    <location>
        <begin position="56"/>
        <end position="71"/>
    </location>
</feature>
<evidence type="ECO:0000256" key="3">
    <source>
        <dbReference type="ARBA" id="ARBA00022771"/>
    </source>
</evidence>
<protein>
    <recommendedName>
        <fullName evidence="7">Recombination protein RecR</fullName>
    </recommendedName>
</protein>
<dbReference type="PANTHER" id="PTHR30446:SF0">
    <property type="entry name" value="RECOMBINATION PROTEIN RECR"/>
    <property type="match status" value="1"/>
</dbReference>
<evidence type="ECO:0000313" key="10">
    <source>
        <dbReference type="Proteomes" id="UP000241238"/>
    </source>
</evidence>
<proteinExistence type="inferred from homology"/>
<evidence type="ECO:0000256" key="6">
    <source>
        <dbReference type="ARBA" id="ARBA00023204"/>
    </source>
</evidence>